<dbReference type="Proteomes" id="UP000178379">
    <property type="component" value="Unassembled WGS sequence"/>
</dbReference>
<dbReference type="STRING" id="1817756.A2140_06355"/>
<proteinExistence type="predicted"/>
<feature type="domain" description="Cyclic nucleotide-binding" evidence="1">
    <location>
        <begin position="16"/>
        <end position="136"/>
    </location>
</feature>
<dbReference type="Pfam" id="PF00027">
    <property type="entry name" value="cNMP_binding"/>
    <property type="match status" value="1"/>
</dbReference>
<evidence type="ECO:0000259" key="1">
    <source>
        <dbReference type="PROSITE" id="PS50042"/>
    </source>
</evidence>
<dbReference type="InterPro" id="IPR000595">
    <property type="entry name" value="cNMP-bd_dom"/>
</dbReference>
<dbReference type="PROSITE" id="PS50042">
    <property type="entry name" value="CNMP_BINDING_3"/>
    <property type="match status" value="1"/>
</dbReference>
<dbReference type="AlphaFoldDB" id="A0A1F6SXI7"/>
<name>A0A1F6SXI7_9PROT</name>
<sequence>MADVFERLMLLKRTPVFSAVATDDLRLLTQELMEEEFETGERVFDIHDPSDRLYLIISGRIGISLYTDPSRREYLAELGPHECFGEMGLFDNKPRSATAHVIEDAQLLALDKGKLLGIIQHHPELALGMIRSLSQRLRQANIRET</sequence>
<evidence type="ECO:0000313" key="2">
    <source>
        <dbReference type="EMBL" id="OGI37661.1"/>
    </source>
</evidence>
<dbReference type="Gene3D" id="2.60.120.10">
    <property type="entry name" value="Jelly Rolls"/>
    <property type="match status" value="1"/>
</dbReference>
<dbReference type="InterPro" id="IPR018490">
    <property type="entry name" value="cNMP-bd_dom_sf"/>
</dbReference>
<dbReference type="SUPFAM" id="SSF51206">
    <property type="entry name" value="cAMP-binding domain-like"/>
    <property type="match status" value="1"/>
</dbReference>
<dbReference type="PANTHER" id="PTHR24567:SF74">
    <property type="entry name" value="HTH-TYPE TRANSCRIPTIONAL REGULATOR ARCR"/>
    <property type="match status" value="1"/>
</dbReference>
<dbReference type="SMART" id="SM00100">
    <property type="entry name" value="cNMP"/>
    <property type="match status" value="1"/>
</dbReference>
<evidence type="ECO:0000313" key="3">
    <source>
        <dbReference type="Proteomes" id="UP000178379"/>
    </source>
</evidence>
<gene>
    <name evidence="2" type="ORF">A2140_06355</name>
</gene>
<organism evidence="2 3">
    <name type="scientific">Candidatus Muproteobacteria bacterium RBG_16_62_13</name>
    <dbReference type="NCBI Taxonomy" id="1817756"/>
    <lineage>
        <taxon>Bacteria</taxon>
        <taxon>Pseudomonadati</taxon>
        <taxon>Pseudomonadota</taxon>
        <taxon>Candidatus Muproteobacteria</taxon>
    </lineage>
</organism>
<dbReference type="GO" id="GO:0003700">
    <property type="term" value="F:DNA-binding transcription factor activity"/>
    <property type="evidence" value="ECO:0007669"/>
    <property type="project" value="TreeGrafter"/>
</dbReference>
<dbReference type="CDD" id="cd00038">
    <property type="entry name" value="CAP_ED"/>
    <property type="match status" value="1"/>
</dbReference>
<dbReference type="InterPro" id="IPR014710">
    <property type="entry name" value="RmlC-like_jellyroll"/>
</dbReference>
<dbReference type="InterPro" id="IPR018488">
    <property type="entry name" value="cNMP-bd_CS"/>
</dbReference>
<dbReference type="EMBL" id="MFSQ01000142">
    <property type="protein sequence ID" value="OGI37661.1"/>
    <property type="molecule type" value="Genomic_DNA"/>
</dbReference>
<dbReference type="PROSITE" id="PS00889">
    <property type="entry name" value="CNMP_BINDING_2"/>
    <property type="match status" value="1"/>
</dbReference>
<comment type="caution">
    <text evidence="2">The sequence shown here is derived from an EMBL/GenBank/DDBJ whole genome shotgun (WGS) entry which is preliminary data.</text>
</comment>
<accession>A0A1F6SXI7</accession>
<dbReference type="InterPro" id="IPR050397">
    <property type="entry name" value="Env_Response_Regulators"/>
</dbReference>
<dbReference type="PANTHER" id="PTHR24567">
    <property type="entry name" value="CRP FAMILY TRANSCRIPTIONAL REGULATORY PROTEIN"/>
    <property type="match status" value="1"/>
</dbReference>
<reference evidence="2 3" key="1">
    <citation type="journal article" date="2016" name="Nat. Commun.">
        <title>Thousands of microbial genomes shed light on interconnected biogeochemical processes in an aquifer system.</title>
        <authorList>
            <person name="Anantharaman K."/>
            <person name="Brown C.T."/>
            <person name="Hug L.A."/>
            <person name="Sharon I."/>
            <person name="Castelle C.J."/>
            <person name="Probst A.J."/>
            <person name="Thomas B.C."/>
            <person name="Singh A."/>
            <person name="Wilkins M.J."/>
            <person name="Karaoz U."/>
            <person name="Brodie E.L."/>
            <person name="Williams K.H."/>
            <person name="Hubbard S.S."/>
            <person name="Banfield J.F."/>
        </authorList>
    </citation>
    <scope>NUCLEOTIDE SEQUENCE [LARGE SCALE GENOMIC DNA]</scope>
</reference>
<protein>
    <recommendedName>
        <fullName evidence="1">Cyclic nucleotide-binding domain-containing protein</fullName>
    </recommendedName>
</protein>
<dbReference type="GO" id="GO:0005829">
    <property type="term" value="C:cytosol"/>
    <property type="evidence" value="ECO:0007669"/>
    <property type="project" value="TreeGrafter"/>
</dbReference>